<feature type="transmembrane region" description="Helical" evidence="1">
    <location>
        <begin position="20"/>
        <end position="38"/>
    </location>
</feature>
<keyword evidence="1" id="KW-0812">Transmembrane</keyword>
<dbReference type="Proteomes" id="UP000009320">
    <property type="component" value="Unassembled WGS sequence"/>
</dbReference>
<dbReference type="RefSeq" id="WP_008471545.1">
    <property type="nucleotide sequence ID" value="NZ_AYZP01000008.1"/>
</dbReference>
<evidence type="ECO:0000256" key="1">
    <source>
        <dbReference type="SAM" id="Phobius"/>
    </source>
</evidence>
<comment type="caution">
    <text evidence="2">The sequence shown here is derived from an EMBL/GenBank/DDBJ whole genome shotgun (WGS) entry which is preliminary data.</text>
</comment>
<evidence type="ECO:0000313" key="2">
    <source>
        <dbReference type="EMBL" id="CCI82457.1"/>
    </source>
</evidence>
<organism evidence="2 3">
    <name type="scientific">Lactobacillus hominis DSM 23910 = CRBIP 24.179</name>
    <dbReference type="NCBI Taxonomy" id="1423758"/>
    <lineage>
        <taxon>Bacteria</taxon>
        <taxon>Bacillati</taxon>
        <taxon>Bacillota</taxon>
        <taxon>Bacilli</taxon>
        <taxon>Lactobacillales</taxon>
        <taxon>Lactobacillaceae</taxon>
        <taxon>Lactobacillus</taxon>
    </lineage>
</organism>
<dbReference type="EMBL" id="CAKE01000022">
    <property type="protein sequence ID" value="CCI82457.1"/>
    <property type="molecule type" value="Genomic_DNA"/>
</dbReference>
<dbReference type="GeneID" id="82847663"/>
<gene>
    <name evidence="2" type="ORF">BN55_04995</name>
</gene>
<accession>I7L785</accession>
<sequence length="53" mass="6134">MTQKSKVEIKDSTAKRIGWFIAKTIFYFAILLVLVYLYSYSGIGGAKFIYKDF</sequence>
<evidence type="ECO:0000313" key="3">
    <source>
        <dbReference type="Proteomes" id="UP000009320"/>
    </source>
</evidence>
<evidence type="ECO:0008006" key="4">
    <source>
        <dbReference type="Google" id="ProtNLM"/>
    </source>
</evidence>
<protein>
    <recommendedName>
        <fullName evidence="4">D-Ala-teichoic acid biosynthesis protein</fullName>
    </recommendedName>
</protein>
<dbReference type="OrthoDB" id="2243021at2"/>
<keyword evidence="1" id="KW-0472">Membrane</keyword>
<keyword evidence="1" id="KW-1133">Transmembrane helix</keyword>
<proteinExistence type="predicted"/>
<reference evidence="2 3" key="1">
    <citation type="submission" date="2012-06" db="EMBL/GenBank/DDBJ databases">
        <title>Draft Genome Sequence of Lactobacillus hominis Strain CRBIP 24.179T, isolated from human intestine.</title>
        <authorList>
            <person name="Cousin S."/>
            <person name="Ma L."/>
            <person name="Bizet C."/>
            <person name="Loux V."/>
            <person name="Bouchier C."/>
            <person name="Clermont D."/>
            <person name="Creno S."/>
        </authorList>
    </citation>
    <scope>NUCLEOTIDE SEQUENCE [LARGE SCALE GENOMIC DNA]</scope>
    <source>
        <strain evidence="3">CRBIP 24.179T</strain>
    </source>
</reference>
<keyword evidence="3" id="KW-1185">Reference proteome</keyword>
<name>I7L785_9LACO</name>
<dbReference type="AlphaFoldDB" id="I7L785"/>
<dbReference type="Pfam" id="PF12459">
    <property type="entry name" value="DltX"/>
    <property type="match status" value="1"/>
</dbReference>
<dbReference type="InterPro" id="IPR021008">
    <property type="entry name" value="DltX"/>
</dbReference>